<reference evidence="1" key="1">
    <citation type="journal article" date="2014" name="Front. Microbiol.">
        <title>High frequency of phylogenetically diverse reductive dehalogenase-homologous genes in deep subseafloor sedimentary metagenomes.</title>
        <authorList>
            <person name="Kawai M."/>
            <person name="Futagami T."/>
            <person name="Toyoda A."/>
            <person name="Takaki Y."/>
            <person name="Nishi S."/>
            <person name="Hori S."/>
            <person name="Arai W."/>
            <person name="Tsubouchi T."/>
            <person name="Morono Y."/>
            <person name="Uchiyama I."/>
            <person name="Ito T."/>
            <person name="Fujiyama A."/>
            <person name="Inagaki F."/>
            <person name="Takami H."/>
        </authorList>
    </citation>
    <scope>NUCLEOTIDE SEQUENCE</scope>
    <source>
        <strain evidence="1">Expedition CK06-06</strain>
    </source>
</reference>
<name>X1PLQ8_9ZZZZ</name>
<evidence type="ECO:0000313" key="1">
    <source>
        <dbReference type="EMBL" id="GAI56803.1"/>
    </source>
</evidence>
<dbReference type="EMBL" id="BARV01035405">
    <property type="protein sequence ID" value="GAI56803.1"/>
    <property type="molecule type" value="Genomic_DNA"/>
</dbReference>
<proteinExistence type="predicted"/>
<accession>X1PLQ8</accession>
<feature type="non-terminal residue" evidence="1">
    <location>
        <position position="1"/>
    </location>
</feature>
<gene>
    <name evidence="1" type="ORF">S06H3_55254</name>
</gene>
<sequence length="237" mass="27069">VKRDFKLDYKYSDIEVKVATVVQEDVGIDHVDDPAGYDYLYNFQEKVIKFRDDNKPGDEVVVDISGYPYVPVVVEAKDHDSIETFGRFCHRIIDKRIKTKKAARERGVGELKTYASKISEGSFETYESGLEAGQLINIQSDIRNLDEDFLINRVSIRMRGPAKFIYRVSLVTTKTFGIIELLSHLLLADNRDIEISKDEVPVVDKLWTVEDQFQVQDKTPVTRDRETGPWYVGGPGA</sequence>
<organism evidence="1">
    <name type="scientific">marine sediment metagenome</name>
    <dbReference type="NCBI Taxonomy" id="412755"/>
    <lineage>
        <taxon>unclassified sequences</taxon>
        <taxon>metagenomes</taxon>
        <taxon>ecological metagenomes</taxon>
    </lineage>
</organism>
<comment type="caution">
    <text evidence="1">The sequence shown here is derived from an EMBL/GenBank/DDBJ whole genome shotgun (WGS) entry which is preliminary data.</text>
</comment>
<dbReference type="AlphaFoldDB" id="X1PLQ8"/>
<protein>
    <submittedName>
        <fullName evidence="1">Uncharacterized protein</fullName>
    </submittedName>
</protein>
<feature type="non-terminal residue" evidence="1">
    <location>
        <position position="237"/>
    </location>
</feature>